<evidence type="ECO:0000313" key="4">
    <source>
        <dbReference type="Proteomes" id="UP000466307"/>
    </source>
</evidence>
<dbReference type="AlphaFoldDB" id="A0A7K3LIZ8"/>
<keyword evidence="1" id="KW-1133">Transmembrane helix</keyword>
<accession>A0A7K3LIZ8</accession>
<sequence length="234" mass="25351">MALRLPPRAWGPGARRPNRVWFRSQYNGFTTVVRVSVRFVAGRLVVFGLIAVELIVAVAATWVYVAAAGRVVGAGTLPRDSTLVVLGSLVSDGEPGDYVRGRLDTALDLYRDGHVARIINSGNGSADAGDEPAVMRAYLEARGVPAAVIVDDPVGFDTADTCRGLRDRFEVRRPVLITQDFHLDRAIALCRRLGVDDPTGVVAECACSWPTVFRNHLRETFLARPRALLTAISG</sequence>
<dbReference type="PANTHER" id="PTHR30336">
    <property type="entry name" value="INNER MEMBRANE PROTEIN, PROBABLE PERMEASE"/>
    <property type="match status" value="1"/>
</dbReference>
<feature type="transmembrane region" description="Helical" evidence="1">
    <location>
        <begin position="44"/>
        <end position="65"/>
    </location>
</feature>
<proteinExistence type="predicted"/>
<dbReference type="InterPro" id="IPR051599">
    <property type="entry name" value="Cell_Envelope_Assoc"/>
</dbReference>
<evidence type="ECO:0000313" key="3">
    <source>
        <dbReference type="EMBL" id="NDK88204.1"/>
    </source>
</evidence>
<gene>
    <name evidence="3" type="ORF">GYA93_01195</name>
</gene>
<dbReference type="InterPro" id="IPR003848">
    <property type="entry name" value="DUF218"/>
</dbReference>
<keyword evidence="1" id="KW-0812">Transmembrane</keyword>
<dbReference type="Pfam" id="PF02698">
    <property type="entry name" value="DUF218"/>
    <property type="match status" value="1"/>
</dbReference>
<dbReference type="CDD" id="cd06259">
    <property type="entry name" value="YdcF-like"/>
    <property type="match status" value="1"/>
</dbReference>
<keyword evidence="1" id="KW-0472">Membrane</keyword>
<organism evidence="3 4">
    <name type="scientific">Gordonia desulfuricans</name>
    <dbReference type="NCBI Taxonomy" id="89051"/>
    <lineage>
        <taxon>Bacteria</taxon>
        <taxon>Bacillati</taxon>
        <taxon>Actinomycetota</taxon>
        <taxon>Actinomycetes</taxon>
        <taxon>Mycobacteriales</taxon>
        <taxon>Gordoniaceae</taxon>
        <taxon>Gordonia</taxon>
    </lineage>
</organism>
<evidence type="ECO:0000256" key="1">
    <source>
        <dbReference type="SAM" id="Phobius"/>
    </source>
</evidence>
<keyword evidence="4" id="KW-1185">Reference proteome</keyword>
<dbReference type="EMBL" id="JAADZU010000002">
    <property type="protein sequence ID" value="NDK88204.1"/>
    <property type="molecule type" value="Genomic_DNA"/>
</dbReference>
<reference evidence="3 4" key="1">
    <citation type="submission" date="2020-01" db="EMBL/GenBank/DDBJ databases">
        <title>Investigation of new actinobacteria for the biodesulphurisation of diesel fuel.</title>
        <authorList>
            <person name="Athi Narayanan S.M."/>
        </authorList>
    </citation>
    <scope>NUCLEOTIDE SEQUENCE [LARGE SCALE GENOMIC DNA]</scope>
    <source>
        <strain evidence="3 4">213E</strain>
    </source>
</reference>
<dbReference type="Proteomes" id="UP000466307">
    <property type="component" value="Unassembled WGS sequence"/>
</dbReference>
<name>A0A7K3LIZ8_9ACTN</name>
<dbReference type="PANTHER" id="PTHR30336:SF6">
    <property type="entry name" value="INTEGRAL MEMBRANE PROTEIN"/>
    <property type="match status" value="1"/>
</dbReference>
<comment type="caution">
    <text evidence="3">The sequence shown here is derived from an EMBL/GenBank/DDBJ whole genome shotgun (WGS) entry which is preliminary data.</text>
</comment>
<feature type="domain" description="DUF218" evidence="2">
    <location>
        <begin position="83"/>
        <end position="201"/>
    </location>
</feature>
<protein>
    <submittedName>
        <fullName evidence="3">YdcF family protein</fullName>
    </submittedName>
</protein>
<evidence type="ECO:0000259" key="2">
    <source>
        <dbReference type="Pfam" id="PF02698"/>
    </source>
</evidence>
<dbReference type="GO" id="GO:0005886">
    <property type="term" value="C:plasma membrane"/>
    <property type="evidence" value="ECO:0007669"/>
    <property type="project" value="TreeGrafter"/>
</dbReference>